<evidence type="ECO:0000313" key="4">
    <source>
        <dbReference type="EMBL" id="MTD16582.1"/>
    </source>
</evidence>
<dbReference type="Pfam" id="PF07470">
    <property type="entry name" value="Glyco_hydro_88"/>
    <property type="match status" value="1"/>
</dbReference>
<sequence>MPRTRTTGILLALAALIGGLTAGPVAPAGAAPAMSAPAVAAAVSSTPTLRSWVLHQTKLVANHYFSSSATNGWSWATYFQGNQALYGTAGDDAYLNRSITWGTANRWVLGTELPVADRFTAGQVYMDTYGGVGGRIAENERAVTARLSGDNRLTPFIDGMFMVLPDFAKVRTRTKNQAYSTKLRDYFVFARDDATGSFPGSGRPDCTGYPKGLRDPATGLWWRDCIAKGPAANGAFWGRGNGWVMASMARVLGELPATDPYRGDYVQALTTLAEALRLRQSSQDGMWRTDLANPARFPAPEVSASALIAFGMAYGIRAGLLDRSVYGPVVARAWNGIRQFIGADGTVSNCQDTGFEPGPIGRTQPFCAGAVVLAGSEISLLYPDLALGRPVTSASGGNPAYLVDGNRSAVWVAAAGYPRGAVVDLGSTRVVSSSYLIGYLDRAYKYRIDVATAGPAGPWRTVLDRTGNVVTGSNNEWFADTAARWVRLTVTGGPSGVNQVSIEEFGLYHVW</sequence>
<dbReference type="Gene3D" id="2.60.120.260">
    <property type="entry name" value="Galactose-binding domain-like"/>
    <property type="match status" value="1"/>
</dbReference>
<dbReference type="Gene3D" id="1.50.10.10">
    <property type="match status" value="1"/>
</dbReference>
<dbReference type="PANTHER" id="PTHR33886:SF8">
    <property type="entry name" value="UNSATURATED RHAMNOGALACTURONAN HYDROLASE (EUROFUNG)"/>
    <property type="match status" value="1"/>
</dbReference>
<dbReference type="InterPro" id="IPR000421">
    <property type="entry name" value="FA58C"/>
</dbReference>
<reference evidence="4 5" key="1">
    <citation type="submission" date="2019-11" db="EMBL/GenBank/DDBJ databases">
        <authorList>
            <person name="Jiang L.-Q."/>
        </authorList>
    </citation>
    <scope>NUCLEOTIDE SEQUENCE [LARGE SCALE GENOMIC DNA]</scope>
    <source>
        <strain evidence="4 5">YIM 132087</strain>
    </source>
</reference>
<comment type="caution">
    <text evidence="4">The sequence shown here is derived from an EMBL/GenBank/DDBJ whole genome shotgun (WGS) entry which is preliminary data.</text>
</comment>
<organism evidence="4 5">
    <name type="scientific">Nakamurella alba</name>
    <dbReference type="NCBI Taxonomy" id="2665158"/>
    <lineage>
        <taxon>Bacteria</taxon>
        <taxon>Bacillati</taxon>
        <taxon>Actinomycetota</taxon>
        <taxon>Actinomycetes</taxon>
        <taxon>Nakamurellales</taxon>
        <taxon>Nakamurellaceae</taxon>
        <taxon>Nakamurella</taxon>
    </lineage>
</organism>
<evidence type="ECO:0000313" key="5">
    <source>
        <dbReference type="Proteomes" id="UP000460221"/>
    </source>
</evidence>
<dbReference type="SUPFAM" id="SSF49785">
    <property type="entry name" value="Galactose-binding domain-like"/>
    <property type="match status" value="1"/>
</dbReference>
<dbReference type="EMBL" id="WLYK01000009">
    <property type="protein sequence ID" value="MTD16582.1"/>
    <property type="molecule type" value="Genomic_DNA"/>
</dbReference>
<dbReference type="PANTHER" id="PTHR33886">
    <property type="entry name" value="UNSATURATED RHAMNOGALACTURONAN HYDROLASE (EUROFUNG)"/>
    <property type="match status" value="1"/>
</dbReference>
<dbReference type="InterPro" id="IPR052043">
    <property type="entry name" value="PolySaccharide_Degr_Enz"/>
</dbReference>
<proteinExistence type="predicted"/>
<keyword evidence="2" id="KW-0732">Signal</keyword>
<dbReference type="InterPro" id="IPR008979">
    <property type="entry name" value="Galactose-bd-like_sf"/>
</dbReference>
<evidence type="ECO:0000256" key="1">
    <source>
        <dbReference type="ARBA" id="ARBA00022801"/>
    </source>
</evidence>
<keyword evidence="1" id="KW-0378">Hydrolase</keyword>
<dbReference type="GO" id="GO:0005975">
    <property type="term" value="P:carbohydrate metabolic process"/>
    <property type="evidence" value="ECO:0007669"/>
    <property type="project" value="InterPro"/>
</dbReference>
<accession>A0A7K1FR06</accession>
<dbReference type="PROSITE" id="PS50022">
    <property type="entry name" value="FA58C_3"/>
    <property type="match status" value="1"/>
</dbReference>
<dbReference type="InterPro" id="IPR008928">
    <property type="entry name" value="6-hairpin_glycosidase_sf"/>
</dbReference>
<dbReference type="Proteomes" id="UP000460221">
    <property type="component" value="Unassembled WGS sequence"/>
</dbReference>
<gene>
    <name evidence="4" type="ORF">GIS00_21830</name>
</gene>
<dbReference type="InterPro" id="IPR010905">
    <property type="entry name" value="Glyco_hydro_88"/>
</dbReference>
<dbReference type="GO" id="GO:0016787">
    <property type="term" value="F:hydrolase activity"/>
    <property type="evidence" value="ECO:0007669"/>
    <property type="project" value="UniProtKB-KW"/>
</dbReference>
<keyword evidence="5" id="KW-1185">Reference proteome</keyword>
<dbReference type="RefSeq" id="WP_154770529.1">
    <property type="nucleotide sequence ID" value="NZ_WLYK01000009.1"/>
</dbReference>
<feature type="chain" id="PRO_5029887037" description="F5/8 type C domain-containing protein" evidence="2">
    <location>
        <begin position="31"/>
        <end position="511"/>
    </location>
</feature>
<protein>
    <recommendedName>
        <fullName evidence="3">F5/8 type C domain-containing protein</fullName>
    </recommendedName>
</protein>
<dbReference type="Pfam" id="PF00754">
    <property type="entry name" value="F5_F8_type_C"/>
    <property type="match status" value="1"/>
</dbReference>
<feature type="domain" description="F5/8 type C" evidence="3">
    <location>
        <begin position="367"/>
        <end position="507"/>
    </location>
</feature>
<name>A0A7K1FR06_9ACTN</name>
<dbReference type="AlphaFoldDB" id="A0A7K1FR06"/>
<feature type="signal peptide" evidence="2">
    <location>
        <begin position="1"/>
        <end position="30"/>
    </location>
</feature>
<dbReference type="InterPro" id="IPR012341">
    <property type="entry name" value="6hp_glycosidase-like_sf"/>
</dbReference>
<evidence type="ECO:0000259" key="3">
    <source>
        <dbReference type="PROSITE" id="PS50022"/>
    </source>
</evidence>
<dbReference type="SUPFAM" id="SSF48208">
    <property type="entry name" value="Six-hairpin glycosidases"/>
    <property type="match status" value="1"/>
</dbReference>
<evidence type="ECO:0000256" key="2">
    <source>
        <dbReference type="SAM" id="SignalP"/>
    </source>
</evidence>